<keyword evidence="1" id="KW-0813">Transport</keyword>
<keyword evidence="6" id="KW-1185">Reference proteome</keyword>
<reference evidence="5 6" key="1">
    <citation type="submission" date="2016-03" db="EMBL/GenBank/DDBJ databases">
        <authorList>
            <person name="Cho S.-Y."/>
            <person name="Lim S."/>
            <person name="Kim H."/>
            <person name="Soh E.H."/>
            <person name="Moon J.S."/>
        </authorList>
    </citation>
    <scope>NUCLEOTIDE SEQUENCE [LARGE SCALE GENOMIC DNA]</scope>
    <source>
        <strain evidence="5 6">KCTC 3810</strain>
    </source>
</reference>
<evidence type="ECO:0000256" key="3">
    <source>
        <dbReference type="ARBA" id="ARBA00022840"/>
    </source>
</evidence>
<dbReference type="SUPFAM" id="SSF52540">
    <property type="entry name" value="P-loop containing nucleoside triphosphate hydrolases"/>
    <property type="match status" value="1"/>
</dbReference>
<dbReference type="PANTHER" id="PTHR24220:SF86">
    <property type="entry name" value="ABC TRANSPORTER ABCH.1"/>
    <property type="match status" value="1"/>
</dbReference>
<protein>
    <submittedName>
        <fullName evidence="5">ABC transporter ATP-binding protein</fullName>
    </submittedName>
</protein>
<evidence type="ECO:0000313" key="6">
    <source>
        <dbReference type="Proteomes" id="UP000078447"/>
    </source>
</evidence>
<keyword evidence="2" id="KW-0547">Nucleotide-binding</keyword>
<evidence type="ECO:0000259" key="4">
    <source>
        <dbReference type="PROSITE" id="PS50893"/>
    </source>
</evidence>
<dbReference type="RefSeq" id="WP_028106284.1">
    <property type="nucleotide sequence ID" value="NZ_LVVL01000001.1"/>
</dbReference>
<evidence type="ECO:0000256" key="1">
    <source>
        <dbReference type="ARBA" id="ARBA00022448"/>
    </source>
</evidence>
<dbReference type="InterPro" id="IPR017911">
    <property type="entry name" value="MacB-like_ATP-bd"/>
</dbReference>
<dbReference type="Proteomes" id="UP000078447">
    <property type="component" value="Unassembled WGS sequence"/>
</dbReference>
<dbReference type="PANTHER" id="PTHR24220">
    <property type="entry name" value="IMPORT ATP-BINDING PROTEIN"/>
    <property type="match status" value="1"/>
</dbReference>
<dbReference type="InterPro" id="IPR003593">
    <property type="entry name" value="AAA+_ATPase"/>
</dbReference>
<dbReference type="InterPro" id="IPR015854">
    <property type="entry name" value="ABC_transpr_LolD-like"/>
</dbReference>
<dbReference type="Gene3D" id="3.40.50.300">
    <property type="entry name" value="P-loop containing nucleotide triphosphate hydrolases"/>
    <property type="match status" value="1"/>
</dbReference>
<dbReference type="InterPro" id="IPR027417">
    <property type="entry name" value="P-loop_NTPase"/>
</dbReference>
<keyword evidence="3 5" id="KW-0067">ATP-binding</keyword>
<dbReference type="Pfam" id="PF00005">
    <property type="entry name" value="ABC_tran"/>
    <property type="match status" value="1"/>
</dbReference>
<sequence>MTPSLLQIQHMTKTYQRGMETVHALDDVSFSMQEGEFIAIMGTSGSGKSTLLNILGALDQPTSGTLRLRDEAQREIFTEPAATLYRQQNIGFIFQSFHLLDDLTVSENVALPLMLAGTDAKTIRQRVEHLLEHVGLSRWAKHRPTELSGGQQQRVAIARALIAEPPIVLADEPTGNLDFRTSTEIMTLLKALNKEQQTSILLVTHDAQVASYADRVLYFHDGRIVADQPSTGELGPIMETFERYVRSV</sequence>
<dbReference type="InterPro" id="IPR003439">
    <property type="entry name" value="ABC_transporter-like_ATP-bd"/>
</dbReference>
<proteinExistence type="predicted"/>
<gene>
    <name evidence="5" type="ORF">A3783_05810</name>
</gene>
<name>A0ABX2VBW9_9BACL</name>
<dbReference type="EMBL" id="LVVL01000001">
    <property type="protein sequence ID" value="OAN15448.1"/>
    <property type="molecule type" value="Genomic_DNA"/>
</dbReference>
<dbReference type="GO" id="GO:0005524">
    <property type="term" value="F:ATP binding"/>
    <property type="evidence" value="ECO:0007669"/>
    <property type="project" value="UniProtKB-KW"/>
</dbReference>
<accession>A0ABX2VBW9</accession>
<dbReference type="PROSITE" id="PS50893">
    <property type="entry name" value="ABC_TRANSPORTER_2"/>
    <property type="match status" value="1"/>
</dbReference>
<dbReference type="SMART" id="SM00382">
    <property type="entry name" value="AAA"/>
    <property type="match status" value="1"/>
</dbReference>
<evidence type="ECO:0000313" key="5">
    <source>
        <dbReference type="EMBL" id="OAN15448.1"/>
    </source>
</evidence>
<evidence type="ECO:0000256" key="2">
    <source>
        <dbReference type="ARBA" id="ARBA00022741"/>
    </source>
</evidence>
<dbReference type="InterPro" id="IPR017871">
    <property type="entry name" value="ABC_transporter-like_CS"/>
</dbReference>
<comment type="caution">
    <text evidence="5">The sequence shown here is derived from an EMBL/GenBank/DDBJ whole genome shotgun (WGS) entry which is preliminary data.</text>
</comment>
<dbReference type="CDD" id="cd03255">
    <property type="entry name" value="ABC_MJ0796_LolCDE_FtsE"/>
    <property type="match status" value="1"/>
</dbReference>
<organism evidence="5 6">
    <name type="scientific">Exiguobacterium undae</name>
    <dbReference type="NCBI Taxonomy" id="169177"/>
    <lineage>
        <taxon>Bacteria</taxon>
        <taxon>Bacillati</taxon>
        <taxon>Bacillota</taxon>
        <taxon>Bacilli</taxon>
        <taxon>Bacillales</taxon>
        <taxon>Bacillales Family XII. Incertae Sedis</taxon>
        <taxon>Exiguobacterium</taxon>
    </lineage>
</organism>
<feature type="domain" description="ABC transporter" evidence="4">
    <location>
        <begin position="6"/>
        <end position="246"/>
    </location>
</feature>
<dbReference type="PROSITE" id="PS00211">
    <property type="entry name" value="ABC_TRANSPORTER_1"/>
    <property type="match status" value="1"/>
</dbReference>